<dbReference type="PANTHER" id="PTHR30461:SF23">
    <property type="entry name" value="DNA RECOMBINASE-RELATED"/>
    <property type="match status" value="1"/>
</dbReference>
<keyword evidence="4" id="KW-1185">Reference proteome</keyword>
<evidence type="ECO:0000259" key="2">
    <source>
        <dbReference type="PROSITE" id="PS51737"/>
    </source>
</evidence>
<comment type="caution">
    <text evidence="3">The sequence shown here is derived from an EMBL/GenBank/DDBJ whole genome shotgun (WGS) entry which is preliminary data.</text>
</comment>
<feature type="coiled-coil region" evidence="1">
    <location>
        <begin position="454"/>
        <end position="499"/>
    </location>
</feature>
<feature type="domain" description="Recombinase" evidence="2">
    <location>
        <begin position="191"/>
        <end position="317"/>
    </location>
</feature>
<dbReference type="InterPro" id="IPR050639">
    <property type="entry name" value="SSR_resolvase"/>
</dbReference>
<sequence>MAVSTNEFPSVSKQNKIMVAAYCRVSTGSEEQETSFKNQRSYFEREISKSKDLTLYRVYADRGITGTSLNRREEFSRMLYDAGLDETKINNNKSVFTASHREPQFQQIHVKGTSRLARNVLVIDVLRELLKMGVHVYFLDINLKFDSIDKEFMLNLFLNFSQQESIDKSAKTRFGLAESARKGVIYTNNKIWGYQYSKDTRELTIVEEEATVVRKVFEMYAEGLGIRRIMNYLEENGIRSRQGKPFVPSFIKRMLSNEKYYGTLVRNKYNTGTVFNKITPKVKDSDEWQVFENRVPVIISKELFDKCNAIRSGKVNYVNQKGIHKGVSDLAGKIFCGKCGSSYTRNLDQGRAFYNCSTKKTKGTKHCDNINVQESAINAQLDDIATNGLIAVFASQKDKQINAFRSQIEALQNRIDAPAVEELNAKTVEMAELDNEEATLVRLVVKGQVKESLFDELKRDIDAKKEAIQSQINALARTNEDIIKEIEVLESKIAKLDALTVKDEYSREEILDLISKFVITSETVPYITKKEKRLSSKTNPVITYELNIFDDIMRI</sequence>
<reference evidence="4" key="1">
    <citation type="journal article" date="2019" name="Int. J. Syst. Evol. Microbiol.">
        <title>The Global Catalogue of Microorganisms (GCM) 10K type strain sequencing project: providing services to taxonomists for standard genome sequencing and annotation.</title>
        <authorList>
            <consortium name="The Broad Institute Genomics Platform"/>
            <consortium name="The Broad Institute Genome Sequencing Center for Infectious Disease"/>
            <person name="Wu L."/>
            <person name="Ma J."/>
        </authorList>
    </citation>
    <scope>NUCLEOTIDE SEQUENCE [LARGE SCALE GENOMIC DNA]</scope>
    <source>
        <strain evidence="4">CGMCC 1.3240</strain>
    </source>
</reference>
<name>A0ABW0VT40_9BACL</name>
<dbReference type="InterPro" id="IPR006119">
    <property type="entry name" value="Resolv_N"/>
</dbReference>
<dbReference type="Pfam" id="PF07508">
    <property type="entry name" value="Recombinase"/>
    <property type="match status" value="1"/>
</dbReference>
<dbReference type="Pfam" id="PF00239">
    <property type="entry name" value="Resolvase"/>
    <property type="match status" value="1"/>
</dbReference>
<keyword evidence="1" id="KW-0175">Coiled coil</keyword>
<evidence type="ECO:0000256" key="1">
    <source>
        <dbReference type="SAM" id="Coils"/>
    </source>
</evidence>
<dbReference type="InterPro" id="IPR038109">
    <property type="entry name" value="DNA_bind_recomb_sf"/>
</dbReference>
<dbReference type="PROSITE" id="PS51737">
    <property type="entry name" value="RECOMBINASE_DNA_BIND"/>
    <property type="match status" value="1"/>
</dbReference>
<dbReference type="Gene3D" id="3.90.1750.20">
    <property type="entry name" value="Putative Large Serine Recombinase, Chain B, Domain 2"/>
    <property type="match status" value="1"/>
</dbReference>
<dbReference type="SUPFAM" id="SSF53041">
    <property type="entry name" value="Resolvase-like"/>
    <property type="match status" value="1"/>
</dbReference>
<evidence type="ECO:0000313" key="3">
    <source>
        <dbReference type="EMBL" id="MFC5649011.1"/>
    </source>
</evidence>
<dbReference type="Gene3D" id="3.40.50.1390">
    <property type="entry name" value="Resolvase, N-terminal catalytic domain"/>
    <property type="match status" value="1"/>
</dbReference>
<dbReference type="EMBL" id="JBHSOW010000028">
    <property type="protein sequence ID" value="MFC5649011.1"/>
    <property type="molecule type" value="Genomic_DNA"/>
</dbReference>
<dbReference type="InterPro" id="IPR025827">
    <property type="entry name" value="Zn_ribbon_recom_dom"/>
</dbReference>
<evidence type="ECO:0000313" key="4">
    <source>
        <dbReference type="Proteomes" id="UP001596047"/>
    </source>
</evidence>
<dbReference type="PANTHER" id="PTHR30461">
    <property type="entry name" value="DNA-INVERTASE FROM LAMBDOID PROPHAGE"/>
    <property type="match status" value="1"/>
</dbReference>
<organism evidence="3 4">
    <name type="scientific">Paenibacillus solisilvae</name>
    <dbReference type="NCBI Taxonomy" id="2486751"/>
    <lineage>
        <taxon>Bacteria</taxon>
        <taxon>Bacillati</taxon>
        <taxon>Bacillota</taxon>
        <taxon>Bacilli</taxon>
        <taxon>Bacillales</taxon>
        <taxon>Paenibacillaceae</taxon>
        <taxon>Paenibacillus</taxon>
    </lineage>
</organism>
<dbReference type="CDD" id="cd00338">
    <property type="entry name" value="Ser_Recombinase"/>
    <property type="match status" value="1"/>
</dbReference>
<dbReference type="Pfam" id="PF13408">
    <property type="entry name" value="Zn_ribbon_recom"/>
    <property type="match status" value="1"/>
</dbReference>
<dbReference type="SMART" id="SM00857">
    <property type="entry name" value="Resolvase"/>
    <property type="match status" value="1"/>
</dbReference>
<accession>A0ABW0VT40</accession>
<dbReference type="InterPro" id="IPR036162">
    <property type="entry name" value="Resolvase-like_N_sf"/>
</dbReference>
<proteinExistence type="predicted"/>
<dbReference type="RefSeq" id="WP_379187500.1">
    <property type="nucleotide sequence ID" value="NZ_JBHSOW010000028.1"/>
</dbReference>
<dbReference type="InterPro" id="IPR011109">
    <property type="entry name" value="DNA_bind_recombinase_dom"/>
</dbReference>
<protein>
    <submittedName>
        <fullName evidence="3">Recombinase family protein</fullName>
    </submittedName>
</protein>
<dbReference type="Proteomes" id="UP001596047">
    <property type="component" value="Unassembled WGS sequence"/>
</dbReference>
<gene>
    <name evidence="3" type="ORF">ACFPYJ_07685</name>
</gene>